<reference evidence="2 3" key="1">
    <citation type="journal article" date="2018" name="Nat. Biotechnol.">
        <title>A standardized bacterial taxonomy based on genome phylogeny substantially revises the tree of life.</title>
        <authorList>
            <person name="Parks D.H."/>
            <person name="Chuvochina M."/>
            <person name="Waite D.W."/>
            <person name="Rinke C."/>
            <person name="Skarshewski A."/>
            <person name="Chaumeil P.A."/>
            <person name="Hugenholtz P."/>
        </authorList>
    </citation>
    <scope>NUCLEOTIDE SEQUENCE [LARGE SCALE GENOMIC DNA]</scope>
    <source>
        <strain evidence="2">UBA11728</strain>
    </source>
</reference>
<comment type="similarity">
    <text evidence="1">Belongs to the creatininase superfamily.</text>
</comment>
<dbReference type="InterPro" id="IPR024087">
    <property type="entry name" value="Creatininase-like_sf"/>
</dbReference>
<organism evidence="2 3">
    <name type="scientific">Lachnoclostridium phytofermentans</name>
    <dbReference type="NCBI Taxonomy" id="66219"/>
    <lineage>
        <taxon>Bacteria</taxon>
        <taxon>Bacillati</taxon>
        <taxon>Bacillota</taxon>
        <taxon>Clostridia</taxon>
        <taxon>Lachnospirales</taxon>
        <taxon>Lachnospiraceae</taxon>
    </lineage>
</organism>
<sequence>MKWWKYQGFENFFIITFHGDSFHIDALSDISENVYLIEAYEIDYSGILDKQSTMRHACEAETSIALCLYPEKVRTMLMDESDIVFDDFREYFFHEKCEKPDGYIGCLGYPKSASAEKGNILVKKINDWVLSEYYKAILKN</sequence>
<dbReference type="SUPFAM" id="SSF102215">
    <property type="entry name" value="Creatininase"/>
    <property type="match status" value="1"/>
</dbReference>
<evidence type="ECO:0000313" key="3">
    <source>
        <dbReference type="Proteomes" id="UP000262969"/>
    </source>
</evidence>
<protein>
    <submittedName>
        <fullName evidence="2">Uncharacterized protein</fullName>
    </submittedName>
</protein>
<proteinExistence type="inferred from homology"/>
<dbReference type="InterPro" id="IPR003785">
    <property type="entry name" value="Creatininase/forma_Hydrolase"/>
</dbReference>
<dbReference type="Pfam" id="PF02633">
    <property type="entry name" value="Creatininase"/>
    <property type="match status" value="1"/>
</dbReference>
<dbReference type="EMBL" id="DPVV01000175">
    <property type="protein sequence ID" value="HCL01774.1"/>
    <property type="molecule type" value="Genomic_DNA"/>
</dbReference>
<evidence type="ECO:0000256" key="1">
    <source>
        <dbReference type="ARBA" id="ARBA00024029"/>
    </source>
</evidence>
<name>A0A3D2X4D8_9FIRM</name>
<accession>A0A3D2X4D8</accession>
<dbReference type="Gene3D" id="3.40.50.10310">
    <property type="entry name" value="Creatininase"/>
    <property type="match status" value="1"/>
</dbReference>
<dbReference type="Proteomes" id="UP000262969">
    <property type="component" value="Unassembled WGS sequence"/>
</dbReference>
<comment type="caution">
    <text evidence="2">The sequence shown here is derived from an EMBL/GenBank/DDBJ whole genome shotgun (WGS) entry which is preliminary data.</text>
</comment>
<gene>
    <name evidence="2" type="ORF">DHW61_05055</name>
</gene>
<evidence type="ECO:0000313" key="2">
    <source>
        <dbReference type="EMBL" id="HCL01774.1"/>
    </source>
</evidence>
<dbReference type="AlphaFoldDB" id="A0A3D2X4D8"/>